<dbReference type="InterPro" id="IPR036582">
    <property type="entry name" value="Mao_N_sf"/>
</dbReference>
<proteinExistence type="predicted"/>
<evidence type="ECO:0000313" key="6">
    <source>
        <dbReference type="Proteomes" id="UP000293142"/>
    </source>
</evidence>
<dbReference type="AlphaFoldDB" id="A0A4Q9DRA4"/>
<sequence length="527" mass="57974">MECPWEGTSVKKWKAVLSACLMVTAIALPATVHAAAERQVKVYLDNKLVKFDVPPILDDGTTLVQFRPIFERLGLTVGWDAATQTVTGTNDSLKITLTIDDIDAYVNDDVRKLDLAPRLVDGNTFVPLRFVSEASGKEVKWVQSTAAIYLKSPAGSKPNVGLSGGGAKPVLGSEKGEYVFPDGSKYTGQMKNDLPEGRGKIVSAAGKPLFDGTMVSGLTWDGRQKSYYDNGQMEYDIAIKDGVFNGSGKQYSTAGKLVYDGTFVDGEREKGTLYYDNGDKYVGPFAGDQPSGTGKIVYKNGDVFEGEFIDGNREGQGVYTTTKGEKLMGPYKNNLMDGTMYLYDKKGNLLSVSEYSNNVQMSKVDMGDGTSTIPNTNPTVTDPTTYENDRHDKALKQIKERYAQNKKVLEDQITQIRKDNPGIYSTQAAYDKALQEANKKQSDIIEKMNSISRDYNSSGDAAMEELNKQLSDIQEQLTKLYALGSAQRRIAELKDQVSALTKSYNTELKNENDQHNSALKQIKQQSS</sequence>
<dbReference type="OrthoDB" id="38457at2"/>
<feature type="chain" id="PRO_5020443700" description="Copper amine oxidase-like N-terminal domain-containing protein" evidence="3">
    <location>
        <begin position="35"/>
        <end position="527"/>
    </location>
</feature>
<evidence type="ECO:0000259" key="4">
    <source>
        <dbReference type="Pfam" id="PF07833"/>
    </source>
</evidence>
<dbReference type="PANTHER" id="PTHR23084:SF263">
    <property type="entry name" value="MORN REPEAT-CONTAINING PROTEIN 1"/>
    <property type="match status" value="1"/>
</dbReference>
<evidence type="ECO:0000256" key="1">
    <source>
        <dbReference type="ARBA" id="ARBA00022737"/>
    </source>
</evidence>
<dbReference type="InterPro" id="IPR003409">
    <property type="entry name" value="MORN"/>
</dbReference>
<dbReference type="SUPFAM" id="SSF82185">
    <property type="entry name" value="Histone H3 K4-specific methyltransferase SET7/9 N-terminal domain"/>
    <property type="match status" value="2"/>
</dbReference>
<protein>
    <recommendedName>
        <fullName evidence="4">Copper amine oxidase-like N-terminal domain-containing protein</fullName>
    </recommendedName>
</protein>
<dbReference type="PANTHER" id="PTHR23084">
    <property type="entry name" value="PHOSPHATIDYLINOSITOL-4-PHOSPHATE 5-KINASE RELATED"/>
    <property type="match status" value="1"/>
</dbReference>
<feature type="domain" description="Copper amine oxidase-like N-terminal" evidence="4">
    <location>
        <begin position="44"/>
        <end position="149"/>
    </location>
</feature>
<dbReference type="Gene3D" id="3.30.457.10">
    <property type="entry name" value="Copper amine oxidase-like, N-terminal domain"/>
    <property type="match status" value="1"/>
</dbReference>
<dbReference type="SUPFAM" id="SSF55383">
    <property type="entry name" value="Copper amine oxidase, domain N"/>
    <property type="match status" value="1"/>
</dbReference>
<reference evidence="5 6" key="1">
    <citation type="submission" date="2019-02" db="EMBL/GenBank/DDBJ databases">
        <title>Paenibacillus sp. nov., isolated from surface-sterilized tissue of Thalictrum simplex L.</title>
        <authorList>
            <person name="Tuo L."/>
        </authorList>
    </citation>
    <scope>NUCLEOTIDE SEQUENCE [LARGE SCALE GENOMIC DNA]</scope>
    <source>
        <strain evidence="5 6">N2SHLJ1</strain>
    </source>
</reference>
<comment type="caution">
    <text evidence="5">The sequence shown here is derived from an EMBL/GenBank/DDBJ whole genome shotgun (WGS) entry which is preliminary data.</text>
</comment>
<accession>A0A4Q9DRA4</accession>
<dbReference type="SMART" id="SM00698">
    <property type="entry name" value="MORN"/>
    <property type="match status" value="4"/>
</dbReference>
<dbReference type="EMBL" id="SIRE01000012">
    <property type="protein sequence ID" value="TBL77279.1"/>
    <property type="molecule type" value="Genomic_DNA"/>
</dbReference>
<dbReference type="Proteomes" id="UP000293142">
    <property type="component" value="Unassembled WGS sequence"/>
</dbReference>
<dbReference type="Pfam" id="PF07833">
    <property type="entry name" value="Cu_amine_oxidN1"/>
    <property type="match status" value="1"/>
</dbReference>
<feature type="signal peptide" evidence="3">
    <location>
        <begin position="1"/>
        <end position="34"/>
    </location>
</feature>
<evidence type="ECO:0000256" key="3">
    <source>
        <dbReference type="SAM" id="SignalP"/>
    </source>
</evidence>
<keyword evidence="1" id="KW-0677">Repeat</keyword>
<evidence type="ECO:0000313" key="5">
    <source>
        <dbReference type="EMBL" id="TBL77279.1"/>
    </source>
</evidence>
<feature type="region of interest" description="Disordered" evidence="2">
    <location>
        <begin position="507"/>
        <end position="527"/>
    </location>
</feature>
<dbReference type="InterPro" id="IPR012854">
    <property type="entry name" value="Cu_amine_oxidase-like_N"/>
</dbReference>
<dbReference type="Pfam" id="PF02493">
    <property type="entry name" value="MORN"/>
    <property type="match status" value="4"/>
</dbReference>
<feature type="compositionally biased region" description="Polar residues" evidence="2">
    <location>
        <begin position="515"/>
        <end position="527"/>
    </location>
</feature>
<dbReference type="Gene3D" id="2.20.110.10">
    <property type="entry name" value="Histone H3 K4-specific methyltransferase SET7/9 N-terminal domain"/>
    <property type="match status" value="3"/>
</dbReference>
<keyword evidence="6" id="KW-1185">Reference proteome</keyword>
<keyword evidence="3" id="KW-0732">Signal</keyword>
<gene>
    <name evidence="5" type="ORF">EYB31_17495</name>
</gene>
<evidence type="ECO:0000256" key="2">
    <source>
        <dbReference type="SAM" id="MobiDB-lite"/>
    </source>
</evidence>
<organism evidence="5 6">
    <name type="scientific">Paenibacillus thalictri</name>
    <dbReference type="NCBI Taxonomy" id="2527873"/>
    <lineage>
        <taxon>Bacteria</taxon>
        <taxon>Bacillati</taxon>
        <taxon>Bacillota</taxon>
        <taxon>Bacilli</taxon>
        <taxon>Bacillales</taxon>
        <taxon>Paenibacillaceae</taxon>
        <taxon>Paenibacillus</taxon>
    </lineage>
</organism>
<name>A0A4Q9DRA4_9BACL</name>